<dbReference type="OrthoDB" id="289339at2"/>
<name>A0A1I2MU15_9FIRM</name>
<reference evidence="2" key="1">
    <citation type="submission" date="2016-10" db="EMBL/GenBank/DDBJ databases">
        <authorList>
            <person name="Varghese N."/>
            <person name="Submissions S."/>
        </authorList>
    </citation>
    <scope>NUCLEOTIDE SEQUENCE [LARGE SCALE GENOMIC DNA]</scope>
    <source>
        <strain evidence="2">DSM 17038</strain>
    </source>
</reference>
<gene>
    <name evidence="1" type="ORF">SAMN05660649_00043</name>
</gene>
<proteinExistence type="predicted"/>
<dbReference type="Proteomes" id="UP000199337">
    <property type="component" value="Unassembled WGS sequence"/>
</dbReference>
<evidence type="ECO:0008006" key="3">
    <source>
        <dbReference type="Google" id="ProtNLM"/>
    </source>
</evidence>
<accession>A0A1I2MU15</accession>
<dbReference type="EMBL" id="FOOX01000001">
    <property type="protein sequence ID" value="SFF92846.1"/>
    <property type="molecule type" value="Genomic_DNA"/>
</dbReference>
<dbReference type="STRING" id="341036.SAMN05660649_00043"/>
<organism evidence="1 2">
    <name type="scientific">Desulfotruncus arcticus DSM 17038</name>
    <dbReference type="NCBI Taxonomy" id="1121424"/>
    <lineage>
        <taxon>Bacteria</taxon>
        <taxon>Bacillati</taxon>
        <taxon>Bacillota</taxon>
        <taxon>Clostridia</taxon>
        <taxon>Eubacteriales</taxon>
        <taxon>Desulfallaceae</taxon>
        <taxon>Desulfotruncus</taxon>
    </lineage>
</organism>
<evidence type="ECO:0000313" key="2">
    <source>
        <dbReference type="Proteomes" id="UP000199337"/>
    </source>
</evidence>
<dbReference type="RefSeq" id="WP_092467533.1">
    <property type="nucleotide sequence ID" value="NZ_FOOX01000001.1"/>
</dbReference>
<dbReference type="AlphaFoldDB" id="A0A1I2MU15"/>
<evidence type="ECO:0000313" key="1">
    <source>
        <dbReference type="EMBL" id="SFF92846.1"/>
    </source>
</evidence>
<keyword evidence="2" id="KW-1185">Reference proteome</keyword>
<sequence>MSATVRISKESWQALKLIAAQVGEPMQAVLDKAIEAYRRQYFLQKANDAYATLRENAETWQEEIKEREAWDVTLRDGLRRDE</sequence>
<protein>
    <recommendedName>
        <fullName evidence="3">Toxin-antitoxin system protein</fullName>
    </recommendedName>
</protein>